<dbReference type="InterPro" id="IPR029058">
    <property type="entry name" value="AB_hydrolase_fold"/>
</dbReference>
<dbReference type="EMBL" id="CAKMMF010000005">
    <property type="protein sequence ID" value="CAH1198965.1"/>
    <property type="molecule type" value="Genomic_DNA"/>
</dbReference>
<comment type="similarity">
    <text evidence="1">Belongs to the esterase D family.</text>
</comment>
<comment type="caution">
    <text evidence="3">The sequence shown here is derived from an EMBL/GenBank/DDBJ whole genome shotgun (WGS) entry which is preliminary data.</text>
</comment>
<dbReference type="PANTHER" id="PTHR40841:SF2">
    <property type="entry name" value="SIDEROPHORE-DEGRADING ESTERASE (EUROFUNG)"/>
    <property type="match status" value="1"/>
</dbReference>
<keyword evidence="2" id="KW-0378">Hydrolase</keyword>
<evidence type="ECO:0000313" key="3">
    <source>
        <dbReference type="EMBL" id="CAH1198965.1"/>
    </source>
</evidence>
<evidence type="ECO:0008006" key="5">
    <source>
        <dbReference type="Google" id="ProtNLM"/>
    </source>
</evidence>
<accession>A0ABM9C139</accession>
<dbReference type="SUPFAM" id="SSF53474">
    <property type="entry name" value="alpha/beta-Hydrolases"/>
    <property type="match status" value="2"/>
</dbReference>
<dbReference type="InterPro" id="IPR000801">
    <property type="entry name" value="Esterase-like"/>
</dbReference>
<reference evidence="3" key="1">
    <citation type="submission" date="2022-01" db="EMBL/GenBank/DDBJ databases">
        <authorList>
            <person name="Criscuolo A."/>
        </authorList>
    </citation>
    <scope>NUCLEOTIDE SEQUENCE</scope>
    <source>
        <strain evidence="3">CIP111893</strain>
    </source>
</reference>
<evidence type="ECO:0000256" key="2">
    <source>
        <dbReference type="ARBA" id="ARBA00022801"/>
    </source>
</evidence>
<gene>
    <name evidence="3" type="ORF">PAECIP111893_01191</name>
</gene>
<dbReference type="Gene3D" id="3.40.50.1820">
    <property type="entry name" value="alpha/beta hydrolase"/>
    <property type="match status" value="2"/>
</dbReference>
<dbReference type="PANTHER" id="PTHR40841">
    <property type="entry name" value="SIDEROPHORE TRIACETYLFUSARININE C ESTERASE"/>
    <property type="match status" value="1"/>
</dbReference>
<organism evidence="3 4">
    <name type="scientific">Paenibacillus plantiphilus</name>
    <dbReference type="NCBI Taxonomy" id="2905650"/>
    <lineage>
        <taxon>Bacteria</taxon>
        <taxon>Bacillati</taxon>
        <taxon>Bacillota</taxon>
        <taxon>Bacilli</taxon>
        <taxon>Bacillales</taxon>
        <taxon>Paenibacillaceae</taxon>
        <taxon>Paenibacillus</taxon>
    </lineage>
</organism>
<evidence type="ECO:0000256" key="1">
    <source>
        <dbReference type="ARBA" id="ARBA00005622"/>
    </source>
</evidence>
<name>A0ABM9C139_9BACL</name>
<keyword evidence="4" id="KW-1185">Reference proteome</keyword>
<protein>
    <recommendedName>
        <fullName evidence="5">Esterase</fullName>
    </recommendedName>
</protein>
<dbReference type="RefSeq" id="WP_236339554.1">
    <property type="nucleotide sequence ID" value="NZ_CAKMMF010000005.1"/>
</dbReference>
<dbReference type="Proteomes" id="UP000838686">
    <property type="component" value="Unassembled WGS sequence"/>
</dbReference>
<proteinExistence type="inferred from homology"/>
<dbReference type="Pfam" id="PF00756">
    <property type="entry name" value="Esterase"/>
    <property type="match status" value="2"/>
</dbReference>
<evidence type="ECO:0000313" key="4">
    <source>
        <dbReference type="Proteomes" id="UP000838686"/>
    </source>
</evidence>
<sequence>MNHYKSITVNGRNMVVYVPPSYKTDPDRCFPVAYVQDGGELIDHCTNQMEHLYVQGELEEAILVGIEPYNRNDEYTPWPAEPLLSSYPAFGGNGRSYVDEVADVLKPFMDENYRTKPDPQHTAMIGGSFGGLISLFAGCWRPDTFGRLGLLSASFWYEGVLDFFREHAAFADQVRIFMSVGSCEGIYKQTVQKDMVSNTLKAHSLLLEKGLSTGQMQFVVEEGGTHDAVFMAMQFPSALKWLFGDRAADALAEPAEKATNYIIPGTTQWTMHGRNTGREYRLFISVPATPPPEKGYPVLYALDGNASFGSLTEAMRLQGRPPHGFQPSVIVSIGYDSDEPIVTNRRFYDYTEPADHAVLPTRPDGSPWPETGGADAFLDFIENELKPAIERHYPIDRERQSLFGHSLGGLFTLHVLVAKPCAFHNYIAGSPSIWWNNHRLLERAARLGTELERGGGPALLIGVGSEEKPMMVEDAERMYQLLLPYQATTGLRVTKRVFQGEGHVSVIPPLISCMLRFISEQEGL</sequence>
<dbReference type="InterPro" id="IPR052558">
    <property type="entry name" value="Siderophore_Hydrolase_D"/>
</dbReference>